<dbReference type="CDD" id="cd00377">
    <property type="entry name" value="ICL_PEPM"/>
    <property type="match status" value="1"/>
</dbReference>
<dbReference type="Gene3D" id="3.20.20.60">
    <property type="entry name" value="Phosphoenolpyruvate-binding domains"/>
    <property type="match status" value="1"/>
</dbReference>
<sequence length="253" mass="27177">MLFRELHHQPEPLLLPNAWDARSAATYQEMGFGAVGTSSAAIASMLGYADGEQMPFADLRFVVARICQAVQVPVTVDVEAGYSRRAATVCANVAQLADLGVVGINIEDSLVINGQRQLVPADAFAELLHQLKNYLAARSRAVFINARTDAYLLGAAQSLPEIRLRAQAYAQAGADGLFVPGLTDLGHMRQLAGATALPLNVMCLPNLPGFGELQQAGVRRISMGNFAFEHLGRVHAAAMATLRSEENFATLFR</sequence>
<dbReference type="Proteomes" id="UP000262802">
    <property type="component" value="Chromosome"/>
</dbReference>
<dbReference type="PANTHER" id="PTHR42905:SF16">
    <property type="entry name" value="CARBOXYPHOSPHONOENOLPYRUVATE PHOSPHONOMUTASE-LIKE PROTEIN (AFU_ORTHOLOGUE AFUA_5G07230)"/>
    <property type="match status" value="1"/>
</dbReference>
<evidence type="ECO:0000313" key="1">
    <source>
        <dbReference type="EMBL" id="AYA38760.1"/>
    </source>
</evidence>
<dbReference type="SUPFAM" id="SSF51621">
    <property type="entry name" value="Phosphoenolpyruvate/pyruvate domain"/>
    <property type="match status" value="1"/>
</dbReference>
<keyword evidence="1" id="KW-0456">Lyase</keyword>
<organism evidence="1 2">
    <name type="scientific">Hymenobacter oligotrophus</name>
    <dbReference type="NCBI Taxonomy" id="2319843"/>
    <lineage>
        <taxon>Bacteria</taxon>
        <taxon>Pseudomonadati</taxon>
        <taxon>Bacteroidota</taxon>
        <taxon>Cytophagia</taxon>
        <taxon>Cytophagales</taxon>
        <taxon>Hymenobacteraceae</taxon>
        <taxon>Hymenobacter</taxon>
    </lineage>
</organism>
<protein>
    <submittedName>
        <fullName evidence="1">Isocitrate lyase/phosphoenolpyruvate mutase family protein</fullName>
    </submittedName>
</protein>
<name>A0A3B7R5Y3_9BACT</name>
<gene>
    <name evidence="1" type="ORF">D3Y59_02615</name>
</gene>
<dbReference type="InterPro" id="IPR040442">
    <property type="entry name" value="Pyrv_kinase-like_dom_sf"/>
</dbReference>
<evidence type="ECO:0000313" key="2">
    <source>
        <dbReference type="Proteomes" id="UP000262802"/>
    </source>
</evidence>
<dbReference type="PANTHER" id="PTHR42905">
    <property type="entry name" value="PHOSPHOENOLPYRUVATE CARBOXYLASE"/>
    <property type="match status" value="1"/>
</dbReference>
<dbReference type="KEGG" id="hyh:D3Y59_02615"/>
<keyword evidence="1" id="KW-0670">Pyruvate</keyword>
<reference evidence="1 2" key="1">
    <citation type="submission" date="2018-09" db="EMBL/GenBank/DDBJ databases">
        <title>Hymenobacter medium sp. nov., isolated from R2A medium.</title>
        <authorList>
            <person name="Yingchao G."/>
        </authorList>
    </citation>
    <scope>NUCLEOTIDE SEQUENCE [LARGE SCALE GENOMIC DNA]</scope>
    <source>
        <strain evidence="2">sh-6</strain>
    </source>
</reference>
<proteinExistence type="predicted"/>
<dbReference type="GO" id="GO:0016829">
    <property type="term" value="F:lyase activity"/>
    <property type="evidence" value="ECO:0007669"/>
    <property type="project" value="UniProtKB-KW"/>
</dbReference>
<dbReference type="InterPro" id="IPR039556">
    <property type="entry name" value="ICL/PEPM"/>
</dbReference>
<dbReference type="OrthoDB" id="9780430at2"/>
<keyword evidence="2" id="KW-1185">Reference proteome</keyword>
<dbReference type="AlphaFoldDB" id="A0A3B7R5Y3"/>
<dbReference type="Pfam" id="PF13714">
    <property type="entry name" value="PEP_mutase"/>
    <property type="match status" value="1"/>
</dbReference>
<accession>A0A3B7R5Y3</accession>
<dbReference type="InterPro" id="IPR015813">
    <property type="entry name" value="Pyrv/PenolPyrv_kinase-like_dom"/>
</dbReference>
<dbReference type="EMBL" id="CP032317">
    <property type="protein sequence ID" value="AYA38760.1"/>
    <property type="molecule type" value="Genomic_DNA"/>
</dbReference>